<reference evidence="2" key="1">
    <citation type="submission" date="2021-03" db="EMBL/GenBank/DDBJ databases">
        <authorList>
            <person name="Bekaert M."/>
        </authorList>
    </citation>
    <scope>NUCLEOTIDE SEQUENCE</scope>
</reference>
<dbReference type="OrthoDB" id="7700509at2759"/>
<gene>
    <name evidence="2" type="ORF">MEDL_60358</name>
</gene>
<keyword evidence="3" id="KW-1185">Reference proteome</keyword>
<feature type="region of interest" description="Disordered" evidence="1">
    <location>
        <begin position="38"/>
        <end position="59"/>
    </location>
</feature>
<dbReference type="AlphaFoldDB" id="A0A8S3V162"/>
<evidence type="ECO:0000313" key="3">
    <source>
        <dbReference type="Proteomes" id="UP000683360"/>
    </source>
</evidence>
<evidence type="ECO:0000313" key="2">
    <source>
        <dbReference type="EMBL" id="CAG2248495.1"/>
    </source>
</evidence>
<name>A0A8S3V162_MYTED</name>
<accession>A0A8S3V162</accession>
<proteinExistence type="predicted"/>
<comment type="caution">
    <text evidence="2">The sequence shown here is derived from an EMBL/GenBank/DDBJ whole genome shotgun (WGS) entry which is preliminary data.</text>
</comment>
<evidence type="ECO:0000256" key="1">
    <source>
        <dbReference type="SAM" id="MobiDB-lite"/>
    </source>
</evidence>
<dbReference type="Gene3D" id="3.60.10.10">
    <property type="entry name" value="Endonuclease/exonuclease/phosphatase"/>
    <property type="match status" value="1"/>
</dbReference>
<sequence length="282" mass="32231">MFYDQVHINNQKGLPAIVKYLKTAMNLYPANESKDYTNFHEHRSYGGPRRDDYSNRQPFVQPQHAPYQQKFNNFEMDRPPPNHVLDVSQPPWTPPPNHLLPKKLKKVRRNSGGICVFAKSSIAKGIKKLPKNHPDILWIKLDSLFFKFDKDVYIATVYISPENSSVNVSGIEPIYIQLLADTVKYSSLGHIMPQGDFNAYTNTKPDYVTFDASKKTNLEDSHYDDDKIMSRNILDPKLINNSGKILLSLCQESCLRIFNGRTVGDLHGKYTCITYNGCSVVD</sequence>
<dbReference type="InterPro" id="IPR036691">
    <property type="entry name" value="Endo/exonu/phosph_ase_sf"/>
</dbReference>
<organism evidence="2 3">
    <name type="scientific">Mytilus edulis</name>
    <name type="common">Blue mussel</name>
    <dbReference type="NCBI Taxonomy" id="6550"/>
    <lineage>
        <taxon>Eukaryota</taxon>
        <taxon>Metazoa</taxon>
        <taxon>Spiralia</taxon>
        <taxon>Lophotrochozoa</taxon>
        <taxon>Mollusca</taxon>
        <taxon>Bivalvia</taxon>
        <taxon>Autobranchia</taxon>
        <taxon>Pteriomorphia</taxon>
        <taxon>Mytilida</taxon>
        <taxon>Mytiloidea</taxon>
        <taxon>Mytilidae</taxon>
        <taxon>Mytilinae</taxon>
        <taxon>Mytilus</taxon>
    </lineage>
</organism>
<dbReference type="Proteomes" id="UP000683360">
    <property type="component" value="Unassembled WGS sequence"/>
</dbReference>
<dbReference type="EMBL" id="CAJPWZ010002942">
    <property type="protein sequence ID" value="CAG2248495.1"/>
    <property type="molecule type" value="Genomic_DNA"/>
</dbReference>
<feature type="compositionally biased region" description="Basic and acidic residues" evidence="1">
    <location>
        <begin position="38"/>
        <end position="54"/>
    </location>
</feature>
<protein>
    <submittedName>
        <fullName evidence="2">Uncharacterized protein</fullName>
    </submittedName>
</protein>